<proteinExistence type="predicted"/>
<gene>
    <name evidence="1" type="ORF">LEP1GSC035_0110</name>
</gene>
<reference evidence="1 2" key="1">
    <citation type="submission" date="2013-01" db="EMBL/GenBank/DDBJ databases">
        <authorList>
            <person name="Harkins D.M."/>
            <person name="Durkin A.S."/>
            <person name="Brinkac L.M."/>
            <person name="Haft D.H."/>
            <person name="Selengut J.D."/>
            <person name="Sanka R."/>
            <person name="DePew J."/>
            <person name="Purushe J."/>
            <person name="Whelen A.C."/>
            <person name="Vinetz J.M."/>
            <person name="Sutton G.G."/>
            <person name="Nierman W.C."/>
            <person name="Fouts D.E."/>
        </authorList>
    </citation>
    <scope>NUCLEOTIDE SEQUENCE [LARGE SCALE GENOMIC DNA]</scope>
    <source>
        <strain evidence="1 2">2007001578</strain>
    </source>
</reference>
<dbReference type="EMBL" id="AHMH02000072">
    <property type="protein sequence ID" value="EMN00829.1"/>
    <property type="molecule type" value="Genomic_DNA"/>
</dbReference>
<evidence type="ECO:0000313" key="1">
    <source>
        <dbReference type="EMBL" id="EMN00829.1"/>
    </source>
</evidence>
<sequence length="45" mass="5247">MNSTTALSKVIDYRNFPKGLVFHSDYCSSETRKYLLFNKIRKGNC</sequence>
<name>A0ABN0J1T5_9LEPT</name>
<organism evidence="1 2">
    <name type="scientific">Leptospira noguchii str. 2007001578</name>
    <dbReference type="NCBI Taxonomy" id="1049974"/>
    <lineage>
        <taxon>Bacteria</taxon>
        <taxon>Pseudomonadati</taxon>
        <taxon>Spirochaetota</taxon>
        <taxon>Spirochaetia</taxon>
        <taxon>Leptospirales</taxon>
        <taxon>Leptospiraceae</taxon>
        <taxon>Leptospira</taxon>
    </lineage>
</organism>
<accession>A0ABN0J1T5</accession>
<protein>
    <submittedName>
        <fullName evidence="1">Uncharacterized protein</fullName>
    </submittedName>
</protein>
<evidence type="ECO:0000313" key="2">
    <source>
        <dbReference type="Proteomes" id="UP000012099"/>
    </source>
</evidence>
<comment type="caution">
    <text evidence="1">The sequence shown here is derived from an EMBL/GenBank/DDBJ whole genome shotgun (WGS) entry which is preliminary data.</text>
</comment>
<dbReference type="Proteomes" id="UP000012099">
    <property type="component" value="Unassembled WGS sequence"/>
</dbReference>
<keyword evidence="2" id="KW-1185">Reference proteome</keyword>